<dbReference type="Proteomes" id="UP001365405">
    <property type="component" value="Unassembled WGS sequence"/>
</dbReference>
<reference evidence="1 2" key="1">
    <citation type="submission" date="2024-04" db="EMBL/GenBank/DDBJ databases">
        <title>Novel species of the genus Ideonella isolated from streams.</title>
        <authorList>
            <person name="Lu H."/>
        </authorList>
    </citation>
    <scope>NUCLEOTIDE SEQUENCE [LARGE SCALE GENOMIC DNA]</scope>
    <source>
        <strain evidence="1 2">DXS22W</strain>
    </source>
</reference>
<dbReference type="RefSeq" id="WP_341409151.1">
    <property type="nucleotide sequence ID" value="NZ_JBBUTH010000001.1"/>
</dbReference>
<evidence type="ECO:0000313" key="1">
    <source>
        <dbReference type="EMBL" id="MEK8049491.1"/>
    </source>
</evidence>
<keyword evidence="2" id="KW-1185">Reference proteome</keyword>
<accession>A0ABU9CCW0</accession>
<evidence type="ECO:0000313" key="2">
    <source>
        <dbReference type="Proteomes" id="UP001365405"/>
    </source>
</evidence>
<dbReference type="EMBL" id="JBBUTH010000001">
    <property type="protein sequence ID" value="MEK8049491.1"/>
    <property type="molecule type" value="Genomic_DNA"/>
</dbReference>
<name>A0ABU9CCW0_9BURK</name>
<proteinExistence type="predicted"/>
<protein>
    <recommendedName>
        <fullName evidence="3">Tetratricopeptide repeat protein</fullName>
    </recommendedName>
</protein>
<comment type="caution">
    <text evidence="1">The sequence shown here is derived from an EMBL/GenBank/DDBJ whole genome shotgun (WGS) entry which is preliminary data.</text>
</comment>
<organism evidence="1 2">
    <name type="scientific">Pseudaquabacterium inlustre</name>
    <dbReference type="NCBI Taxonomy" id="2984192"/>
    <lineage>
        <taxon>Bacteria</taxon>
        <taxon>Pseudomonadati</taxon>
        <taxon>Pseudomonadota</taxon>
        <taxon>Betaproteobacteria</taxon>
        <taxon>Burkholderiales</taxon>
        <taxon>Sphaerotilaceae</taxon>
        <taxon>Pseudaquabacterium</taxon>
    </lineage>
</organism>
<evidence type="ECO:0008006" key="3">
    <source>
        <dbReference type="Google" id="ProtNLM"/>
    </source>
</evidence>
<gene>
    <name evidence="1" type="ORF">AACH10_04500</name>
</gene>
<sequence length="213" mass="22974">MTEPNRRATKRPPDLRPAAHHQRALNLALVALDAASVRARPTEMAHRLAEVAKCLQRMDDLRSADAYLERALVWVALIPAGAADAMRADLLCTQAELACHAADRHDEQVEALAEAGDEDLPAVPEARADRERVRDLATEAALLSGRGCDPMWEVKLLLRASDVLDRCGEHDGAVAMQNRAMALMGLMNPDTAAAPAIPPSRDALRVAGPSSLM</sequence>